<dbReference type="AlphaFoldDB" id="A0A369CL04"/>
<evidence type="ECO:0000256" key="1">
    <source>
        <dbReference type="SAM" id="SignalP"/>
    </source>
</evidence>
<keyword evidence="1" id="KW-0732">Signal</keyword>
<feature type="chain" id="PRO_5016703647" description="CopG family transcriptional regulator" evidence="1">
    <location>
        <begin position="25"/>
        <end position="147"/>
    </location>
</feature>
<evidence type="ECO:0008006" key="4">
    <source>
        <dbReference type="Google" id="ProtNLM"/>
    </source>
</evidence>
<name>A0A369CL04_9GAMM</name>
<feature type="signal peptide" evidence="1">
    <location>
        <begin position="1"/>
        <end position="24"/>
    </location>
</feature>
<organism evidence="2 3">
    <name type="scientific">Thioalbus denitrificans</name>
    <dbReference type="NCBI Taxonomy" id="547122"/>
    <lineage>
        <taxon>Bacteria</taxon>
        <taxon>Pseudomonadati</taxon>
        <taxon>Pseudomonadota</taxon>
        <taxon>Gammaproteobacteria</taxon>
        <taxon>Chromatiales</taxon>
        <taxon>Ectothiorhodospiraceae</taxon>
        <taxon>Thioalbus</taxon>
    </lineage>
</organism>
<dbReference type="Proteomes" id="UP000252707">
    <property type="component" value="Unassembled WGS sequence"/>
</dbReference>
<gene>
    <name evidence="2" type="ORF">DFQ59_101657</name>
</gene>
<dbReference type="InterPro" id="IPR007332">
    <property type="entry name" value="DUF411"/>
</dbReference>
<dbReference type="SUPFAM" id="SSF52833">
    <property type="entry name" value="Thioredoxin-like"/>
    <property type="match status" value="1"/>
</dbReference>
<comment type="caution">
    <text evidence="2">The sequence shown here is derived from an EMBL/GenBank/DDBJ whole genome shotgun (WGS) entry which is preliminary data.</text>
</comment>
<evidence type="ECO:0000313" key="2">
    <source>
        <dbReference type="EMBL" id="RCX33356.1"/>
    </source>
</evidence>
<dbReference type="InterPro" id="IPR036249">
    <property type="entry name" value="Thioredoxin-like_sf"/>
</dbReference>
<dbReference type="Pfam" id="PF04214">
    <property type="entry name" value="DUF411"/>
    <property type="match status" value="1"/>
</dbReference>
<sequence>MNGRKTLAGLLTALLLGGPGLAAAADVLVYKSPTCGCCGAWVEHMRANGFNVVTRNVEDLAPLKQRLGVSPQVASCHTAVVDGYVVEGHVPADVVEKLLSERPAVTGIAAPGMPVGSPGMEVPGQPARPYTVVSFDDQGRVREYARR</sequence>
<evidence type="ECO:0000313" key="3">
    <source>
        <dbReference type="Proteomes" id="UP000252707"/>
    </source>
</evidence>
<protein>
    <recommendedName>
        <fullName evidence="4">CopG family transcriptional regulator</fullName>
    </recommendedName>
</protein>
<dbReference type="EMBL" id="QPJY01000001">
    <property type="protein sequence ID" value="RCX33356.1"/>
    <property type="molecule type" value="Genomic_DNA"/>
</dbReference>
<reference evidence="2 3" key="1">
    <citation type="submission" date="2018-07" db="EMBL/GenBank/DDBJ databases">
        <title>Genomic Encyclopedia of Type Strains, Phase IV (KMG-IV): sequencing the most valuable type-strain genomes for metagenomic binning, comparative biology and taxonomic classification.</title>
        <authorList>
            <person name="Goeker M."/>
        </authorList>
    </citation>
    <scope>NUCLEOTIDE SEQUENCE [LARGE SCALE GENOMIC DNA]</scope>
    <source>
        <strain evidence="2 3">DSM 26407</strain>
    </source>
</reference>
<keyword evidence="3" id="KW-1185">Reference proteome</keyword>
<proteinExistence type="predicted"/>
<accession>A0A369CL04</accession>
<dbReference type="OrthoDB" id="14727at2"/>
<dbReference type="RefSeq" id="WP_114278204.1">
    <property type="nucleotide sequence ID" value="NZ_QPJY01000001.1"/>
</dbReference>